<gene>
    <name evidence="2" type="ORF">HPB48_018966</name>
</gene>
<keyword evidence="1" id="KW-0732">Signal</keyword>
<dbReference type="OMA" id="VAYTCCY"/>
<protein>
    <submittedName>
        <fullName evidence="2">Uncharacterized protein</fullName>
    </submittedName>
</protein>
<evidence type="ECO:0000313" key="3">
    <source>
        <dbReference type="Proteomes" id="UP000821853"/>
    </source>
</evidence>
<organism evidence="2 3">
    <name type="scientific">Haemaphysalis longicornis</name>
    <name type="common">Bush tick</name>
    <dbReference type="NCBI Taxonomy" id="44386"/>
    <lineage>
        <taxon>Eukaryota</taxon>
        <taxon>Metazoa</taxon>
        <taxon>Ecdysozoa</taxon>
        <taxon>Arthropoda</taxon>
        <taxon>Chelicerata</taxon>
        <taxon>Arachnida</taxon>
        <taxon>Acari</taxon>
        <taxon>Parasitiformes</taxon>
        <taxon>Ixodida</taxon>
        <taxon>Ixodoidea</taxon>
        <taxon>Ixodidae</taxon>
        <taxon>Haemaphysalinae</taxon>
        <taxon>Haemaphysalis</taxon>
    </lineage>
</organism>
<dbReference type="Proteomes" id="UP000821853">
    <property type="component" value="Chromosome 5"/>
</dbReference>
<comment type="caution">
    <text evidence="2">The sequence shown here is derived from an EMBL/GenBank/DDBJ whole genome shotgun (WGS) entry which is preliminary data.</text>
</comment>
<dbReference type="PANTHER" id="PTHR33964:SF1">
    <property type="entry name" value="RE45066P"/>
    <property type="match status" value="1"/>
</dbReference>
<dbReference type="EMBL" id="JABSTR010000007">
    <property type="protein sequence ID" value="KAH9375318.1"/>
    <property type="molecule type" value="Genomic_DNA"/>
</dbReference>
<keyword evidence="3" id="KW-1185">Reference proteome</keyword>
<accession>A0A9J6GAB0</accession>
<feature type="signal peptide" evidence="1">
    <location>
        <begin position="1"/>
        <end position="17"/>
    </location>
</feature>
<reference evidence="2 3" key="1">
    <citation type="journal article" date="2020" name="Cell">
        <title>Large-Scale Comparative Analyses of Tick Genomes Elucidate Their Genetic Diversity and Vector Capacities.</title>
        <authorList>
            <consortium name="Tick Genome and Microbiome Consortium (TIGMIC)"/>
            <person name="Jia N."/>
            <person name="Wang J."/>
            <person name="Shi W."/>
            <person name="Du L."/>
            <person name="Sun Y."/>
            <person name="Zhan W."/>
            <person name="Jiang J.F."/>
            <person name="Wang Q."/>
            <person name="Zhang B."/>
            <person name="Ji P."/>
            <person name="Bell-Sakyi L."/>
            <person name="Cui X.M."/>
            <person name="Yuan T.T."/>
            <person name="Jiang B.G."/>
            <person name="Yang W.F."/>
            <person name="Lam T.T."/>
            <person name="Chang Q.C."/>
            <person name="Ding S.J."/>
            <person name="Wang X.J."/>
            <person name="Zhu J.G."/>
            <person name="Ruan X.D."/>
            <person name="Zhao L."/>
            <person name="Wei J.T."/>
            <person name="Ye R.Z."/>
            <person name="Que T.C."/>
            <person name="Du C.H."/>
            <person name="Zhou Y.H."/>
            <person name="Cheng J.X."/>
            <person name="Dai P.F."/>
            <person name="Guo W.B."/>
            <person name="Han X.H."/>
            <person name="Huang E.J."/>
            <person name="Li L.F."/>
            <person name="Wei W."/>
            <person name="Gao Y.C."/>
            <person name="Liu J.Z."/>
            <person name="Shao H.Z."/>
            <person name="Wang X."/>
            <person name="Wang C.C."/>
            <person name="Yang T.C."/>
            <person name="Huo Q.B."/>
            <person name="Li W."/>
            <person name="Chen H.Y."/>
            <person name="Chen S.E."/>
            <person name="Zhou L.G."/>
            <person name="Ni X.B."/>
            <person name="Tian J.H."/>
            <person name="Sheng Y."/>
            <person name="Liu T."/>
            <person name="Pan Y.S."/>
            <person name="Xia L.Y."/>
            <person name="Li J."/>
            <person name="Zhao F."/>
            <person name="Cao W.C."/>
        </authorList>
    </citation>
    <scope>NUCLEOTIDE SEQUENCE [LARGE SCALE GENOMIC DNA]</scope>
    <source>
        <strain evidence="2">HaeL-2018</strain>
    </source>
</reference>
<sequence>MVRASLAAFVVLAAAIGEYLDSVKCINKAGPGVKTCIQDFLVAMHRAATAPANKQVAYTCCYYLDFVGCLEKKLTSSCNLPTAIKFFNLVIEKIVGESLDVACGKYKKGPNTCQALPALSTKNDNNARGKGFVEPLVILAGNLG</sequence>
<evidence type="ECO:0000256" key="1">
    <source>
        <dbReference type="SAM" id="SignalP"/>
    </source>
</evidence>
<proteinExistence type="predicted"/>
<dbReference type="OrthoDB" id="6490813at2759"/>
<evidence type="ECO:0000313" key="2">
    <source>
        <dbReference type="EMBL" id="KAH9375318.1"/>
    </source>
</evidence>
<feature type="chain" id="PRO_5039888237" evidence="1">
    <location>
        <begin position="18"/>
        <end position="144"/>
    </location>
</feature>
<dbReference type="AlphaFoldDB" id="A0A9J6GAB0"/>
<dbReference type="PANTHER" id="PTHR33964">
    <property type="entry name" value="RE45066P-RELATED"/>
    <property type="match status" value="1"/>
</dbReference>
<name>A0A9J6GAB0_HAELO</name>
<dbReference type="VEuPathDB" id="VectorBase:HLOH_044622"/>